<organism evidence="2">
    <name type="scientific">Bacillus anthracis</name>
    <name type="common">anthrax bacterium</name>
    <dbReference type="NCBI Taxonomy" id="1392"/>
    <lineage>
        <taxon>Bacteria</taxon>
        <taxon>Bacillati</taxon>
        <taxon>Bacillota</taxon>
        <taxon>Bacilli</taxon>
        <taxon>Bacillales</taxon>
        <taxon>Bacillaceae</taxon>
        <taxon>Bacillus</taxon>
        <taxon>Bacillus cereus group</taxon>
    </lineage>
</organism>
<dbReference type="Pfam" id="PF08244">
    <property type="entry name" value="Glyco_hydro_32C"/>
    <property type="match status" value="1"/>
</dbReference>
<evidence type="ECO:0000259" key="1">
    <source>
        <dbReference type="Pfam" id="PF08244"/>
    </source>
</evidence>
<dbReference type="Gene3D" id="2.60.120.560">
    <property type="entry name" value="Exo-inulinase, domain 1"/>
    <property type="match status" value="1"/>
</dbReference>
<dbReference type="PANTHER" id="PTHR43101">
    <property type="entry name" value="BETA-FRUCTOSIDASE"/>
    <property type="match status" value="1"/>
</dbReference>
<dbReference type="PANTHER" id="PTHR43101:SF1">
    <property type="entry name" value="BETA-FRUCTOSIDASE"/>
    <property type="match status" value="1"/>
</dbReference>
<name>A0A640NNH0_BACAN</name>
<dbReference type="InterPro" id="IPR013189">
    <property type="entry name" value="Glyco_hydro_32_C"/>
</dbReference>
<dbReference type="InterPro" id="IPR013320">
    <property type="entry name" value="ConA-like_dom_sf"/>
</dbReference>
<gene>
    <name evidence="2" type="ORF">QuyetLC_16460</name>
</gene>
<sequence>MDLNAVKKIDIQDTIELQIFVDKSIVEIFLYDGSTVFTSRVFPRKDMKHHIAIFSDAKLNFTITQYKLKRGIV</sequence>
<dbReference type="AlphaFoldDB" id="A0A640NNH0"/>
<protein>
    <recommendedName>
        <fullName evidence="1">Glycosyl hydrolase family 32 C-terminal domain-containing protein</fullName>
    </recommendedName>
</protein>
<reference evidence="2" key="2">
    <citation type="submission" date="2019-12" db="EMBL/GenBank/DDBJ databases">
        <authorList>
            <person name="Hoang T.H.H."/>
            <person name="Okutani A."/>
        </authorList>
    </citation>
    <scope>NUCLEOTIDE SEQUENCE</scope>
    <source>
        <strain evidence="2">QuyetLC</strain>
    </source>
</reference>
<proteinExistence type="predicted"/>
<evidence type="ECO:0000313" key="2">
    <source>
        <dbReference type="EMBL" id="GEU27279.1"/>
    </source>
</evidence>
<reference evidence="2" key="1">
    <citation type="submission" date="2019-12" db="EMBL/GenBank/DDBJ databases">
        <title>Epidemiological and comparative genomic analysis of Bacillus anthracis isolated from northern Vietnam.</title>
        <authorList>
            <person name="Hoang T.T.H."/>
            <person name="Dang D.A."/>
            <person name="Pham M.H."/>
            <person name="Luong M.H."/>
            <person name="Tran N.D."/>
            <person name="Nguyen T.H."/>
            <person name="Nguyen T.T."/>
            <person name="Inoue S."/>
            <person name="Morikawa S."/>
            <person name="Okutani A."/>
        </authorList>
    </citation>
    <scope>NUCLEOTIDE SEQUENCE</scope>
    <source>
        <strain evidence="2">QuyetLC</strain>
    </source>
</reference>
<dbReference type="EMBL" id="BLEY01000014">
    <property type="protein sequence ID" value="GEU27279.1"/>
    <property type="molecule type" value="Genomic_DNA"/>
</dbReference>
<dbReference type="InterPro" id="IPR051214">
    <property type="entry name" value="GH32_Enzymes"/>
</dbReference>
<feature type="domain" description="Glycosyl hydrolase family 32 C-terminal" evidence="1">
    <location>
        <begin position="12"/>
        <end position="58"/>
    </location>
</feature>
<dbReference type="SUPFAM" id="SSF49899">
    <property type="entry name" value="Concanavalin A-like lectins/glucanases"/>
    <property type="match status" value="1"/>
</dbReference>
<comment type="caution">
    <text evidence="2">The sequence shown here is derived from an EMBL/GenBank/DDBJ whole genome shotgun (WGS) entry which is preliminary data.</text>
</comment>
<accession>A0A640NNH0</accession>